<sequence length="79" mass="8240">MRRRNVPLTGGDVALADAAGAVLTQFSADRAADQSFVDCEARVRGAAHECALIVDDLKDAAGGPWPRPPRCPTAKPTAP</sequence>
<name>A0A6M5Z1D7_9BACT</name>
<proteinExistence type="predicted"/>
<dbReference type="EMBL" id="CP053452">
    <property type="protein sequence ID" value="QJW99624.1"/>
    <property type="molecule type" value="Genomic_DNA"/>
</dbReference>
<evidence type="ECO:0000313" key="3">
    <source>
        <dbReference type="Proteomes" id="UP000503447"/>
    </source>
</evidence>
<dbReference type="AlphaFoldDB" id="A0A6M5Z1D7"/>
<evidence type="ECO:0000313" key="2">
    <source>
        <dbReference type="EMBL" id="QJW99624.1"/>
    </source>
</evidence>
<dbReference type="Proteomes" id="UP000503447">
    <property type="component" value="Chromosome"/>
</dbReference>
<organism evidence="2 3">
    <name type="scientific">Frigoriglobus tundricola</name>
    <dbReference type="NCBI Taxonomy" id="2774151"/>
    <lineage>
        <taxon>Bacteria</taxon>
        <taxon>Pseudomonadati</taxon>
        <taxon>Planctomycetota</taxon>
        <taxon>Planctomycetia</taxon>
        <taxon>Gemmatales</taxon>
        <taxon>Gemmataceae</taxon>
        <taxon>Frigoriglobus</taxon>
    </lineage>
</organism>
<protein>
    <submittedName>
        <fullName evidence="2">Uncharacterized protein</fullName>
    </submittedName>
</protein>
<dbReference type="KEGG" id="ftj:FTUN_7242"/>
<evidence type="ECO:0000256" key="1">
    <source>
        <dbReference type="SAM" id="MobiDB-lite"/>
    </source>
</evidence>
<reference evidence="3" key="1">
    <citation type="submission" date="2020-05" db="EMBL/GenBank/DDBJ databases">
        <title>Frigoriglobus tundricola gen. nov., sp. nov., a psychrotolerant cellulolytic planctomycete of the family Gemmataceae with two divergent copies of 16S rRNA gene.</title>
        <authorList>
            <person name="Kulichevskaya I.S."/>
            <person name="Ivanova A.A."/>
            <person name="Naumoff D.G."/>
            <person name="Beletsky A.V."/>
            <person name="Rijpstra W.I.C."/>
            <person name="Sinninghe Damste J.S."/>
            <person name="Mardanov A.V."/>
            <person name="Ravin N.V."/>
            <person name="Dedysh S.N."/>
        </authorList>
    </citation>
    <scope>NUCLEOTIDE SEQUENCE [LARGE SCALE GENOMIC DNA]</scope>
    <source>
        <strain evidence="3">PL17</strain>
    </source>
</reference>
<gene>
    <name evidence="2" type="ORF">FTUN_7242</name>
</gene>
<feature type="region of interest" description="Disordered" evidence="1">
    <location>
        <begin position="58"/>
        <end position="79"/>
    </location>
</feature>
<keyword evidence="3" id="KW-1185">Reference proteome</keyword>
<accession>A0A6M5Z1D7</accession>